<protein>
    <submittedName>
        <fullName evidence="1">Uncharacterized protein</fullName>
    </submittedName>
</protein>
<dbReference type="AlphaFoldDB" id="A0A812N798"/>
<dbReference type="Proteomes" id="UP000604046">
    <property type="component" value="Unassembled WGS sequence"/>
</dbReference>
<comment type="caution">
    <text evidence="1">The sequence shown here is derived from an EMBL/GenBank/DDBJ whole genome shotgun (WGS) entry which is preliminary data.</text>
</comment>
<proteinExistence type="predicted"/>
<reference evidence="1" key="1">
    <citation type="submission" date="2021-02" db="EMBL/GenBank/DDBJ databases">
        <authorList>
            <person name="Dougan E. K."/>
            <person name="Rhodes N."/>
            <person name="Thang M."/>
            <person name="Chan C."/>
        </authorList>
    </citation>
    <scope>NUCLEOTIDE SEQUENCE</scope>
</reference>
<dbReference type="EMBL" id="CAJNDS010001957">
    <property type="protein sequence ID" value="CAE7291861.1"/>
    <property type="molecule type" value="Genomic_DNA"/>
</dbReference>
<organism evidence="1 2">
    <name type="scientific">Symbiodinium natans</name>
    <dbReference type="NCBI Taxonomy" id="878477"/>
    <lineage>
        <taxon>Eukaryota</taxon>
        <taxon>Sar</taxon>
        <taxon>Alveolata</taxon>
        <taxon>Dinophyceae</taxon>
        <taxon>Suessiales</taxon>
        <taxon>Symbiodiniaceae</taxon>
        <taxon>Symbiodinium</taxon>
    </lineage>
</organism>
<gene>
    <name evidence="1" type="ORF">SNAT2548_LOCUS15386</name>
</gene>
<evidence type="ECO:0000313" key="1">
    <source>
        <dbReference type="EMBL" id="CAE7291861.1"/>
    </source>
</evidence>
<name>A0A812N798_9DINO</name>
<accession>A0A812N798</accession>
<sequence>MAASKKELKEKLKALLEDGQPSSRLSPSLLDRGFALDFCQEEARLKHRILKIKQQRRKAQQLSCFRIFDIFFVFLRRATSLQGRVAREVKSWVYEAAKPAYLVVEGVQETMASWCCCSGWLLVDTHEVQI</sequence>
<keyword evidence="2" id="KW-1185">Reference proteome</keyword>
<evidence type="ECO:0000313" key="2">
    <source>
        <dbReference type="Proteomes" id="UP000604046"/>
    </source>
</evidence>